<name>A0A9D1NE35_9FIRM</name>
<evidence type="ECO:0000313" key="10">
    <source>
        <dbReference type="Proteomes" id="UP000886891"/>
    </source>
</evidence>
<dbReference type="SUPFAM" id="SSF89447">
    <property type="entry name" value="AbrB/MazE/MraZ-like"/>
    <property type="match status" value="1"/>
</dbReference>
<evidence type="ECO:0000256" key="3">
    <source>
        <dbReference type="ARBA" id="ARBA00022737"/>
    </source>
</evidence>
<reference evidence="9" key="1">
    <citation type="submission" date="2020-10" db="EMBL/GenBank/DDBJ databases">
        <authorList>
            <person name="Gilroy R."/>
        </authorList>
    </citation>
    <scope>NUCLEOTIDE SEQUENCE</scope>
    <source>
        <strain evidence="9">23406</strain>
    </source>
</reference>
<evidence type="ECO:0000313" key="9">
    <source>
        <dbReference type="EMBL" id="HIV00886.1"/>
    </source>
</evidence>
<evidence type="ECO:0000256" key="2">
    <source>
        <dbReference type="ARBA" id="ARBA00022490"/>
    </source>
</evidence>
<dbReference type="Gene3D" id="3.40.1550.20">
    <property type="entry name" value="Transcriptional regulator MraZ domain"/>
    <property type="match status" value="1"/>
</dbReference>
<dbReference type="EMBL" id="DVOH01000058">
    <property type="protein sequence ID" value="HIV00886.1"/>
    <property type="molecule type" value="Genomic_DNA"/>
</dbReference>
<sequence length="94" mass="10817">MAFYGTQAIQLDDKNRLRIPARFRPDLGKFYYVMYGTGGCLWVMSKEGFEEFTDKYDQIPESDLEAQNNLRRIMASVTVPEEDAQGRFVLPQAA</sequence>
<dbReference type="InterPro" id="IPR020603">
    <property type="entry name" value="MraZ_dom"/>
</dbReference>
<gene>
    <name evidence="9" type="ORF">IAB14_07235</name>
</gene>
<protein>
    <recommendedName>
        <fullName evidence="1">Transcriptional regulator MraZ</fullName>
    </recommendedName>
</protein>
<feature type="domain" description="SpoVT-AbrB" evidence="8">
    <location>
        <begin position="6"/>
        <end position="48"/>
    </location>
</feature>
<dbReference type="GO" id="GO:0003700">
    <property type="term" value="F:DNA-binding transcription factor activity"/>
    <property type="evidence" value="ECO:0007669"/>
    <property type="project" value="InterPro"/>
</dbReference>
<comment type="caution">
    <text evidence="9">The sequence shown here is derived from an EMBL/GenBank/DDBJ whole genome shotgun (WGS) entry which is preliminary data.</text>
</comment>
<keyword evidence="3" id="KW-0677">Repeat</keyword>
<evidence type="ECO:0000256" key="4">
    <source>
        <dbReference type="ARBA" id="ARBA00023015"/>
    </source>
</evidence>
<dbReference type="PANTHER" id="PTHR34701">
    <property type="entry name" value="TRANSCRIPTIONAL REGULATOR MRAZ"/>
    <property type="match status" value="1"/>
</dbReference>
<dbReference type="GO" id="GO:2000143">
    <property type="term" value="P:negative regulation of DNA-templated transcription initiation"/>
    <property type="evidence" value="ECO:0007669"/>
    <property type="project" value="TreeGrafter"/>
</dbReference>
<dbReference type="InterPro" id="IPR038619">
    <property type="entry name" value="MraZ_sf"/>
</dbReference>
<dbReference type="PROSITE" id="PS51740">
    <property type="entry name" value="SPOVT_ABRB"/>
    <property type="match status" value="1"/>
</dbReference>
<evidence type="ECO:0000256" key="5">
    <source>
        <dbReference type="ARBA" id="ARBA00023125"/>
    </source>
</evidence>
<evidence type="ECO:0000259" key="8">
    <source>
        <dbReference type="PROSITE" id="PS51740"/>
    </source>
</evidence>
<organism evidence="9 10">
    <name type="scientific">Candidatus Stercoripulliclostridium merdipullorum</name>
    <dbReference type="NCBI Taxonomy" id="2840952"/>
    <lineage>
        <taxon>Bacteria</taxon>
        <taxon>Bacillati</taxon>
        <taxon>Bacillota</taxon>
        <taxon>Clostridia</taxon>
        <taxon>Eubacteriales</taxon>
        <taxon>Candidatus Stercoripulliclostridium</taxon>
    </lineage>
</organism>
<evidence type="ECO:0000256" key="6">
    <source>
        <dbReference type="ARBA" id="ARBA00023163"/>
    </source>
</evidence>
<dbReference type="Pfam" id="PF02381">
    <property type="entry name" value="MraZ"/>
    <property type="match status" value="1"/>
</dbReference>
<keyword evidence="2" id="KW-0963">Cytoplasm</keyword>
<dbReference type="InterPro" id="IPR035642">
    <property type="entry name" value="MraZ_N"/>
</dbReference>
<accession>A0A9D1NE35</accession>
<reference evidence="9" key="2">
    <citation type="journal article" date="2021" name="PeerJ">
        <title>Extensive microbial diversity within the chicken gut microbiome revealed by metagenomics and culture.</title>
        <authorList>
            <person name="Gilroy R."/>
            <person name="Ravi A."/>
            <person name="Getino M."/>
            <person name="Pursley I."/>
            <person name="Horton D.L."/>
            <person name="Alikhan N.F."/>
            <person name="Baker D."/>
            <person name="Gharbi K."/>
            <person name="Hall N."/>
            <person name="Watson M."/>
            <person name="Adriaenssens E.M."/>
            <person name="Foster-Nyarko E."/>
            <person name="Jarju S."/>
            <person name="Secka A."/>
            <person name="Antonio M."/>
            <person name="Oren A."/>
            <person name="Chaudhuri R.R."/>
            <person name="La Ragione R."/>
            <person name="Hildebrand F."/>
            <person name="Pallen M.J."/>
        </authorList>
    </citation>
    <scope>NUCLEOTIDE SEQUENCE</scope>
    <source>
        <strain evidence="9">23406</strain>
    </source>
</reference>
<feature type="non-terminal residue" evidence="9">
    <location>
        <position position="94"/>
    </location>
</feature>
<dbReference type="AlphaFoldDB" id="A0A9D1NE35"/>
<keyword evidence="6" id="KW-0804">Transcription</keyword>
<keyword evidence="5 7" id="KW-0238">DNA-binding</keyword>
<evidence type="ECO:0000256" key="1">
    <source>
        <dbReference type="ARBA" id="ARBA00013860"/>
    </source>
</evidence>
<dbReference type="GO" id="GO:0000976">
    <property type="term" value="F:transcription cis-regulatory region binding"/>
    <property type="evidence" value="ECO:0007669"/>
    <property type="project" value="TreeGrafter"/>
</dbReference>
<proteinExistence type="predicted"/>
<dbReference type="Proteomes" id="UP000886891">
    <property type="component" value="Unassembled WGS sequence"/>
</dbReference>
<dbReference type="InterPro" id="IPR007159">
    <property type="entry name" value="SpoVT-AbrB_dom"/>
</dbReference>
<keyword evidence="4" id="KW-0805">Transcription regulation</keyword>
<dbReference type="CDD" id="cd16320">
    <property type="entry name" value="MraZ_N"/>
    <property type="match status" value="1"/>
</dbReference>
<dbReference type="InterPro" id="IPR037914">
    <property type="entry name" value="SpoVT-AbrB_sf"/>
</dbReference>
<dbReference type="PANTHER" id="PTHR34701:SF1">
    <property type="entry name" value="TRANSCRIPTIONAL REGULATOR MRAZ"/>
    <property type="match status" value="1"/>
</dbReference>
<evidence type="ECO:0000256" key="7">
    <source>
        <dbReference type="PROSITE-ProRule" id="PRU01076"/>
    </source>
</evidence>
<dbReference type="InterPro" id="IPR003444">
    <property type="entry name" value="MraZ"/>
</dbReference>